<dbReference type="EMBL" id="JAROCE010000002">
    <property type="protein sequence ID" value="MFM2720266.1"/>
    <property type="molecule type" value="Genomic_DNA"/>
</dbReference>
<gene>
    <name evidence="1" type="ORF">P5G46_07105</name>
</gene>
<comment type="caution">
    <text evidence="1">The sequence shown here is derived from an EMBL/GenBank/DDBJ whole genome shotgun (WGS) entry which is preliminary data.</text>
</comment>
<accession>A0ABW9GGE5</accession>
<dbReference type="Proteomes" id="UP001630303">
    <property type="component" value="Unassembled WGS sequence"/>
</dbReference>
<sequence length="81" mass="8870">MAVNDAVFALAQGQDLEDLRRRIETAVDLGGRFVSFIAVGNRQVSILFSPGTKVALSVETVMYDERDDGNLDVPFGGFFDE</sequence>
<evidence type="ECO:0000313" key="2">
    <source>
        <dbReference type="Proteomes" id="UP001630303"/>
    </source>
</evidence>
<organism evidence="1 2">
    <name type="scientific">Microbacterium mcarthurae</name>
    <dbReference type="NCBI Taxonomy" id="3035918"/>
    <lineage>
        <taxon>Bacteria</taxon>
        <taxon>Bacillati</taxon>
        <taxon>Actinomycetota</taxon>
        <taxon>Actinomycetes</taxon>
        <taxon>Micrococcales</taxon>
        <taxon>Microbacteriaceae</taxon>
        <taxon>Microbacterium</taxon>
    </lineage>
</organism>
<evidence type="ECO:0000313" key="1">
    <source>
        <dbReference type="EMBL" id="MFM2720266.1"/>
    </source>
</evidence>
<reference evidence="1 2" key="1">
    <citation type="submission" date="2023-03" db="EMBL/GenBank/DDBJ databases">
        <title>MT1 and MT2 Draft Genomes of Novel Species.</title>
        <authorList>
            <person name="Venkateswaran K."/>
        </authorList>
    </citation>
    <scope>NUCLEOTIDE SEQUENCE [LARGE SCALE GENOMIC DNA]</scope>
    <source>
        <strain evidence="1 2">IF8SW-P5</strain>
    </source>
</reference>
<proteinExistence type="predicted"/>
<keyword evidence="2" id="KW-1185">Reference proteome</keyword>
<name>A0ABW9GGE5_9MICO</name>
<dbReference type="RefSeq" id="WP_408905329.1">
    <property type="nucleotide sequence ID" value="NZ_JAROCE010000002.1"/>
</dbReference>
<protein>
    <submittedName>
        <fullName evidence="1">Uncharacterized protein</fullName>
    </submittedName>
</protein>